<evidence type="ECO:0000256" key="1">
    <source>
        <dbReference type="ARBA" id="ARBA00012418"/>
    </source>
</evidence>
<dbReference type="InterPro" id="IPR042102">
    <property type="entry name" value="RNA_pol_Rpb1_3_sf"/>
</dbReference>
<evidence type="ECO:0000256" key="4">
    <source>
        <dbReference type="ARBA" id="ARBA00022695"/>
    </source>
</evidence>
<dbReference type="GO" id="GO:0003899">
    <property type="term" value="F:DNA-directed RNA polymerase activity"/>
    <property type="evidence" value="ECO:0007669"/>
    <property type="project" value="UniProtKB-EC"/>
</dbReference>
<keyword evidence="4" id="KW-0548">Nucleotidyltransferase</keyword>
<keyword evidence="5" id="KW-0804">Transcription</keyword>
<dbReference type="Gene3D" id="1.10.274.100">
    <property type="entry name" value="RNA polymerase Rpb1, domain 3"/>
    <property type="match status" value="1"/>
</dbReference>
<dbReference type="EC" id="2.7.7.6" evidence="1"/>
<dbReference type="SUPFAM" id="SSF64484">
    <property type="entry name" value="beta and beta-prime subunits of DNA dependent RNA-polymerase"/>
    <property type="match status" value="1"/>
</dbReference>
<sequence length="79" mass="9316">MAYEFGEKDLRAYIKVRLNSKFIETSVGRILFNETLPENYPFVNELMNSRKLEKIVAKVIENYDQRTIEDTLDKIKDLG</sequence>
<evidence type="ECO:0000313" key="6">
    <source>
        <dbReference type="EMBL" id="GAI71822.1"/>
    </source>
</evidence>
<keyword evidence="2" id="KW-0240">DNA-directed RNA polymerase</keyword>
<accession>X1QT96</accession>
<gene>
    <name evidence="6" type="ORF">S06H3_65824</name>
</gene>
<proteinExistence type="predicted"/>
<organism evidence="6">
    <name type="scientific">marine sediment metagenome</name>
    <dbReference type="NCBI Taxonomy" id="412755"/>
    <lineage>
        <taxon>unclassified sequences</taxon>
        <taxon>metagenomes</taxon>
        <taxon>ecological metagenomes</taxon>
    </lineage>
</organism>
<evidence type="ECO:0000256" key="3">
    <source>
        <dbReference type="ARBA" id="ARBA00022679"/>
    </source>
</evidence>
<evidence type="ECO:0000256" key="2">
    <source>
        <dbReference type="ARBA" id="ARBA00022478"/>
    </source>
</evidence>
<dbReference type="GO" id="GO:0000428">
    <property type="term" value="C:DNA-directed RNA polymerase complex"/>
    <property type="evidence" value="ECO:0007669"/>
    <property type="project" value="UniProtKB-KW"/>
</dbReference>
<dbReference type="EMBL" id="BARV01044507">
    <property type="protein sequence ID" value="GAI71822.1"/>
    <property type="molecule type" value="Genomic_DNA"/>
</dbReference>
<protein>
    <recommendedName>
        <fullName evidence="1">DNA-directed RNA polymerase</fullName>
        <ecNumber evidence="1">2.7.7.6</ecNumber>
    </recommendedName>
</protein>
<feature type="non-terminal residue" evidence="6">
    <location>
        <position position="79"/>
    </location>
</feature>
<name>X1QT96_9ZZZZ</name>
<dbReference type="AlphaFoldDB" id="X1QT96"/>
<evidence type="ECO:0000256" key="5">
    <source>
        <dbReference type="ARBA" id="ARBA00023163"/>
    </source>
</evidence>
<keyword evidence="3" id="KW-0808">Transferase</keyword>
<comment type="caution">
    <text evidence="6">The sequence shown here is derived from an EMBL/GenBank/DDBJ whole genome shotgun (WGS) entry which is preliminary data.</text>
</comment>
<reference evidence="6" key="1">
    <citation type="journal article" date="2014" name="Front. Microbiol.">
        <title>High frequency of phylogenetically diverse reductive dehalogenase-homologous genes in deep subseafloor sedimentary metagenomes.</title>
        <authorList>
            <person name="Kawai M."/>
            <person name="Futagami T."/>
            <person name="Toyoda A."/>
            <person name="Takaki Y."/>
            <person name="Nishi S."/>
            <person name="Hori S."/>
            <person name="Arai W."/>
            <person name="Tsubouchi T."/>
            <person name="Morono Y."/>
            <person name="Uchiyama I."/>
            <person name="Ito T."/>
            <person name="Fujiyama A."/>
            <person name="Inagaki F."/>
            <person name="Takami H."/>
        </authorList>
    </citation>
    <scope>NUCLEOTIDE SEQUENCE</scope>
    <source>
        <strain evidence="6">Expedition CK06-06</strain>
    </source>
</reference>